<keyword evidence="1" id="KW-0732">Signal</keyword>
<evidence type="ECO:0008006" key="4">
    <source>
        <dbReference type="Google" id="ProtNLM"/>
    </source>
</evidence>
<feature type="chain" id="PRO_5016368009" description="Sel1 repeat-containing protein" evidence="1">
    <location>
        <begin position="18"/>
        <end position="133"/>
    </location>
</feature>
<feature type="signal peptide" evidence="1">
    <location>
        <begin position="1"/>
        <end position="17"/>
    </location>
</feature>
<accession>A0A318SWZ9</accession>
<evidence type="ECO:0000313" key="2">
    <source>
        <dbReference type="EMBL" id="PYE85855.1"/>
    </source>
</evidence>
<dbReference type="EMBL" id="QJTE01000001">
    <property type="protein sequence ID" value="PYE85855.1"/>
    <property type="molecule type" value="Genomic_DNA"/>
</dbReference>
<evidence type="ECO:0000256" key="1">
    <source>
        <dbReference type="SAM" id="SignalP"/>
    </source>
</evidence>
<sequence>MKRLILPLLMLPLPAAAQEAEDAPPVPPALSACTALGELVDYDTVPEGDAIEIEELREAAASGEEDTCLATLTLMQLDQGFADPDCAALLGYIQEAGLPEPEASAGVMRMALSAEDPAACAAALGRLTGDEAG</sequence>
<protein>
    <recommendedName>
        <fullName evidence="4">Sel1 repeat-containing protein</fullName>
    </recommendedName>
</protein>
<organism evidence="2 3">
    <name type="scientific">Pseudoroseicyclus aestuarii</name>
    <dbReference type="NCBI Taxonomy" id="1795041"/>
    <lineage>
        <taxon>Bacteria</taxon>
        <taxon>Pseudomonadati</taxon>
        <taxon>Pseudomonadota</taxon>
        <taxon>Alphaproteobacteria</taxon>
        <taxon>Rhodobacterales</taxon>
        <taxon>Paracoccaceae</taxon>
        <taxon>Pseudoroseicyclus</taxon>
    </lineage>
</organism>
<dbReference type="RefSeq" id="WP_110812869.1">
    <property type="nucleotide sequence ID" value="NZ_QJTE01000001.1"/>
</dbReference>
<reference evidence="2 3" key="1">
    <citation type="submission" date="2018-06" db="EMBL/GenBank/DDBJ databases">
        <title>Genomic Encyclopedia of Type Strains, Phase III (KMG-III): the genomes of soil and plant-associated and newly described type strains.</title>
        <authorList>
            <person name="Whitman W."/>
        </authorList>
    </citation>
    <scope>NUCLEOTIDE SEQUENCE [LARGE SCALE GENOMIC DNA]</scope>
    <source>
        <strain evidence="2 3">CECT 9025</strain>
    </source>
</reference>
<evidence type="ECO:0000313" key="3">
    <source>
        <dbReference type="Proteomes" id="UP000248311"/>
    </source>
</evidence>
<comment type="caution">
    <text evidence="2">The sequence shown here is derived from an EMBL/GenBank/DDBJ whole genome shotgun (WGS) entry which is preliminary data.</text>
</comment>
<keyword evidence="3" id="KW-1185">Reference proteome</keyword>
<dbReference type="Proteomes" id="UP000248311">
    <property type="component" value="Unassembled WGS sequence"/>
</dbReference>
<gene>
    <name evidence="2" type="ORF">DFP88_101528</name>
</gene>
<dbReference type="PROSITE" id="PS51257">
    <property type="entry name" value="PROKAR_LIPOPROTEIN"/>
    <property type="match status" value="1"/>
</dbReference>
<dbReference type="AlphaFoldDB" id="A0A318SWZ9"/>
<proteinExistence type="predicted"/>
<name>A0A318SWZ9_9RHOB</name>